<organism evidence="1">
    <name type="scientific">marine sediment metagenome</name>
    <dbReference type="NCBI Taxonomy" id="412755"/>
    <lineage>
        <taxon>unclassified sequences</taxon>
        <taxon>metagenomes</taxon>
        <taxon>ecological metagenomes</taxon>
    </lineage>
</organism>
<accession>X1U475</accession>
<sequence>DWALHPGDEEIADMPDAEEYIENPFFCCYRPENLYRLVHELDMQSGIGIWEPNEHQA</sequence>
<protein>
    <submittedName>
        <fullName evidence="1">Uncharacterized protein</fullName>
    </submittedName>
</protein>
<comment type="caution">
    <text evidence="1">The sequence shown here is derived from an EMBL/GenBank/DDBJ whole genome shotgun (WGS) entry which is preliminary data.</text>
</comment>
<feature type="non-terminal residue" evidence="1">
    <location>
        <position position="1"/>
    </location>
</feature>
<reference evidence="1" key="1">
    <citation type="journal article" date="2014" name="Front. Microbiol.">
        <title>High frequency of phylogenetically diverse reductive dehalogenase-homologous genes in deep subseafloor sedimentary metagenomes.</title>
        <authorList>
            <person name="Kawai M."/>
            <person name="Futagami T."/>
            <person name="Toyoda A."/>
            <person name="Takaki Y."/>
            <person name="Nishi S."/>
            <person name="Hori S."/>
            <person name="Arai W."/>
            <person name="Tsubouchi T."/>
            <person name="Morono Y."/>
            <person name="Uchiyama I."/>
            <person name="Ito T."/>
            <person name="Fujiyama A."/>
            <person name="Inagaki F."/>
            <person name="Takami H."/>
        </authorList>
    </citation>
    <scope>NUCLEOTIDE SEQUENCE</scope>
    <source>
        <strain evidence="1">Expedition CK06-06</strain>
    </source>
</reference>
<dbReference type="AlphaFoldDB" id="X1U475"/>
<name>X1U475_9ZZZZ</name>
<gene>
    <name evidence="1" type="ORF">S12H4_15373</name>
</gene>
<dbReference type="EMBL" id="BARW01007378">
    <property type="protein sequence ID" value="GAI87089.1"/>
    <property type="molecule type" value="Genomic_DNA"/>
</dbReference>
<evidence type="ECO:0000313" key="1">
    <source>
        <dbReference type="EMBL" id="GAI87089.1"/>
    </source>
</evidence>
<proteinExistence type="predicted"/>